<protein>
    <submittedName>
        <fullName evidence="2">Uncharacterized protein</fullName>
    </submittedName>
</protein>
<organism evidence="2">
    <name type="scientific">uncultured Thermomicrobiales bacterium</name>
    <dbReference type="NCBI Taxonomy" id="1645740"/>
    <lineage>
        <taxon>Bacteria</taxon>
        <taxon>Pseudomonadati</taxon>
        <taxon>Thermomicrobiota</taxon>
        <taxon>Thermomicrobia</taxon>
        <taxon>Thermomicrobiales</taxon>
        <taxon>environmental samples</taxon>
    </lineage>
</organism>
<dbReference type="AlphaFoldDB" id="A0A6J4UIE9"/>
<proteinExistence type="predicted"/>
<feature type="region of interest" description="Disordered" evidence="1">
    <location>
        <begin position="1"/>
        <end position="27"/>
    </location>
</feature>
<name>A0A6J4UIE9_9BACT</name>
<sequence length="27" mass="2838">SSGRTRRARATSSSSCSASGEDVPRLR</sequence>
<feature type="compositionally biased region" description="Low complexity" evidence="1">
    <location>
        <begin position="10"/>
        <end position="20"/>
    </location>
</feature>
<gene>
    <name evidence="2" type="ORF">AVDCRST_MAG88-819</name>
</gene>
<evidence type="ECO:0000256" key="1">
    <source>
        <dbReference type="SAM" id="MobiDB-lite"/>
    </source>
</evidence>
<accession>A0A6J4UIE9</accession>
<reference evidence="2" key="1">
    <citation type="submission" date="2020-02" db="EMBL/GenBank/DDBJ databases">
        <authorList>
            <person name="Meier V. D."/>
        </authorList>
    </citation>
    <scope>NUCLEOTIDE SEQUENCE</scope>
    <source>
        <strain evidence="2">AVDCRST_MAG88</strain>
    </source>
</reference>
<feature type="non-terminal residue" evidence="2">
    <location>
        <position position="1"/>
    </location>
</feature>
<feature type="non-terminal residue" evidence="2">
    <location>
        <position position="27"/>
    </location>
</feature>
<dbReference type="EMBL" id="CADCWM010000288">
    <property type="protein sequence ID" value="CAA9551629.1"/>
    <property type="molecule type" value="Genomic_DNA"/>
</dbReference>
<evidence type="ECO:0000313" key="2">
    <source>
        <dbReference type="EMBL" id="CAA9551629.1"/>
    </source>
</evidence>